<keyword evidence="3" id="KW-1185">Reference proteome</keyword>
<gene>
    <name evidence="2" type="ORF">Pan44_50400</name>
</gene>
<reference evidence="2 3" key="1">
    <citation type="submission" date="2019-02" db="EMBL/GenBank/DDBJ databases">
        <title>Deep-cultivation of Planctomycetes and their phenomic and genomic characterization uncovers novel biology.</title>
        <authorList>
            <person name="Wiegand S."/>
            <person name="Jogler M."/>
            <person name="Boedeker C."/>
            <person name="Pinto D."/>
            <person name="Vollmers J."/>
            <person name="Rivas-Marin E."/>
            <person name="Kohn T."/>
            <person name="Peeters S.H."/>
            <person name="Heuer A."/>
            <person name="Rast P."/>
            <person name="Oberbeckmann S."/>
            <person name="Bunk B."/>
            <person name="Jeske O."/>
            <person name="Meyerdierks A."/>
            <person name="Storesund J.E."/>
            <person name="Kallscheuer N."/>
            <person name="Luecker S."/>
            <person name="Lage O.M."/>
            <person name="Pohl T."/>
            <person name="Merkel B.J."/>
            <person name="Hornburger P."/>
            <person name="Mueller R.-W."/>
            <person name="Bruemmer F."/>
            <person name="Labrenz M."/>
            <person name="Spormann A.M."/>
            <person name="Op den Camp H."/>
            <person name="Overmann J."/>
            <person name="Amann R."/>
            <person name="Jetten M.S.M."/>
            <person name="Mascher T."/>
            <person name="Medema M.H."/>
            <person name="Devos D.P."/>
            <person name="Kaster A.-K."/>
            <person name="Ovreas L."/>
            <person name="Rohde M."/>
            <person name="Galperin M.Y."/>
            <person name="Jogler C."/>
        </authorList>
    </citation>
    <scope>NUCLEOTIDE SEQUENCE [LARGE SCALE GENOMIC DNA]</scope>
    <source>
        <strain evidence="2 3">Pan44</strain>
    </source>
</reference>
<evidence type="ECO:0000313" key="2">
    <source>
        <dbReference type="EMBL" id="QDT56977.1"/>
    </source>
</evidence>
<sequence length="211" mass="23793">MFRQLNRGNRRDLAVNGNRGPRSTTSSAIGGPAATRDLKFRERRVAERIQRDRQRSSLFQDGPIRRWVAPLPQNDLRRREATDCEKVTRPAPIPTRQRTSDFRALPRNRPRHHGGPMNTTTINLSSHTRAWPTPCLHHARSPDPSAELPQEKRARSTVPPTQRALLAPSASNTSAFSQSLPVSESSEQGWSLLQDGPIHRWVAPLSTNDLR</sequence>
<feature type="compositionally biased region" description="Polar residues" evidence="1">
    <location>
        <begin position="169"/>
        <end position="188"/>
    </location>
</feature>
<evidence type="ECO:0000256" key="1">
    <source>
        <dbReference type="SAM" id="MobiDB-lite"/>
    </source>
</evidence>
<proteinExistence type="predicted"/>
<dbReference type="Proteomes" id="UP000315700">
    <property type="component" value="Chromosome"/>
</dbReference>
<protein>
    <submittedName>
        <fullName evidence="2">Uncharacterized protein</fullName>
    </submittedName>
</protein>
<feature type="region of interest" description="Disordered" evidence="1">
    <location>
        <begin position="136"/>
        <end position="188"/>
    </location>
</feature>
<dbReference type="InParanoid" id="A0A517SLI0"/>
<feature type="region of interest" description="Disordered" evidence="1">
    <location>
        <begin position="1"/>
        <end position="38"/>
    </location>
</feature>
<dbReference type="KEGG" id="ccos:Pan44_50400"/>
<organism evidence="2 3">
    <name type="scientific">Caulifigura coniformis</name>
    <dbReference type="NCBI Taxonomy" id="2527983"/>
    <lineage>
        <taxon>Bacteria</taxon>
        <taxon>Pseudomonadati</taxon>
        <taxon>Planctomycetota</taxon>
        <taxon>Planctomycetia</taxon>
        <taxon>Planctomycetales</taxon>
        <taxon>Planctomycetaceae</taxon>
        <taxon>Caulifigura</taxon>
    </lineage>
</organism>
<dbReference type="EMBL" id="CP036271">
    <property type="protein sequence ID" value="QDT56977.1"/>
    <property type="molecule type" value="Genomic_DNA"/>
</dbReference>
<feature type="region of interest" description="Disordered" evidence="1">
    <location>
        <begin position="91"/>
        <end position="118"/>
    </location>
</feature>
<dbReference type="AlphaFoldDB" id="A0A517SLI0"/>
<evidence type="ECO:0000313" key="3">
    <source>
        <dbReference type="Proteomes" id="UP000315700"/>
    </source>
</evidence>
<name>A0A517SLI0_9PLAN</name>
<accession>A0A517SLI0</accession>